<gene>
    <name evidence="1" type="ORF">QAD02_005508</name>
</gene>
<protein>
    <submittedName>
        <fullName evidence="1">Uncharacterized protein</fullName>
    </submittedName>
</protein>
<sequence>MEHIVRFVYLVSIVLLITLLTEIFGHGMLMDPVSRSSAWRKGFENPINVDDNALYCGGVHQDRERRENFTCGVCGDDHNLPQPRPNEYGGEFGNGTIVKTYKVGERIEVSVNVTACHRGTFEFSLCPLDGSKDIETEDCFRKFPLKGKMITPHNDTEETYFFGPADVNGDYTIELQLPANFTCQHCSFRWEWIVGNNVGYCLNGTEALGCGTQETFRNCADISIE</sequence>
<accession>A0ACC2NUF4</accession>
<comment type="caution">
    <text evidence="1">The sequence shown here is derived from an EMBL/GenBank/DDBJ whole genome shotgun (WGS) entry which is preliminary data.</text>
</comment>
<keyword evidence="2" id="KW-1185">Reference proteome</keyword>
<organism evidence="1 2">
    <name type="scientific">Eretmocerus hayati</name>
    <dbReference type="NCBI Taxonomy" id="131215"/>
    <lineage>
        <taxon>Eukaryota</taxon>
        <taxon>Metazoa</taxon>
        <taxon>Ecdysozoa</taxon>
        <taxon>Arthropoda</taxon>
        <taxon>Hexapoda</taxon>
        <taxon>Insecta</taxon>
        <taxon>Pterygota</taxon>
        <taxon>Neoptera</taxon>
        <taxon>Endopterygota</taxon>
        <taxon>Hymenoptera</taxon>
        <taxon>Apocrita</taxon>
        <taxon>Proctotrupomorpha</taxon>
        <taxon>Chalcidoidea</taxon>
        <taxon>Aphelinidae</taxon>
        <taxon>Aphelininae</taxon>
        <taxon>Eretmocerus</taxon>
    </lineage>
</organism>
<dbReference type="Proteomes" id="UP001239111">
    <property type="component" value="Chromosome 3"/>
</dbReference>
<dbReference type="EMBL" id="CM056743">
    <property type="protein sequence ID" value="KAJ8674246.1"/>
    <property type="molecule type" value="Genomic_DNA"/>
</dbReference>
<proteinExistence type="predicted"/>
<name>A0ACC2NUF4_9HYME</name>
<reference evidence="1" key="1">
    <citation type="submission" date="2023-04" db="EMBL/GenBank/DDBJ databases">
        <title>A chromosome-level genome assembly of the parasitoid wasp Eretmocerus hayati.</title>
        <authorList>
            <person name="Zhong Y."/>
            <person name="Liu S."/>
            <person name="Liu Y."/>
        </authorList>
    </citation>
    <scope>NUCLEOTIDE SEQUENCE</scope>
    <source>
        <strain evidence="1">ZJU_SS_LIU_2023</strain>
    </source>
</reference>
<evidence type="ECO:0000313" key="1">
    <source>
        <dbReference type="EMBL" id="KAJ8674246.1"/>
    </source>
</evidence>
<evidence type="ECO:0000313" key="2">
    <source>
        <dbReference type="Proteomes" id="UP001239111"/>
    </source>
</evidence>